<dbReference type="Gene3D" id="2.10.70.10">
    <property type="entry name" value="Complement Module, domain 1"/>
    <property type="match status" value="1"/>
</dbReference>
<dbReference type="EMBL" id="OB660125">
    <property type="protein sequence ID" value="CAD7222931.1"/>
    <property type="molecule type" value="Genomic_DNA"/>
</dbReference>
<dbReference type="PROSITE" id="PS50923">
    <property type="entry name" value="SUSHI"/>
    <property type="match status" value="1"/>
</dbReference>
<evidence type="ECO:0000256" key="4">
    <source>
        <dbReference type="ARBA" id="ARBA00023157"/>
    </source>
</evidence>
<keyword evidence="4 6" id="KW-1015">Disulfide bond</keyword>
<organism evidence="7">
    <name type="scientific">Cyprideis torosa</name>
    <dbReference type="NCBI Taxonomy" id="163714"/>
    <lineage>
        <taxon>Eukaryota</taxon>
        <taxon>Metazoa</taxon>
        <taxon>Ecdysozoa</taxon>
        <taxon>Arthropoda</taxon>
        <taxon>Crustacea</taxon>
        <taxon>Oligostraca</taxon>
        <taxon>Ostracoda</taxon>
        <taxon>Podocopa</taxon>
        <taxon>Podocopida</taxon>
        <taxon>Cytherocopina</taxon>
        <taxon>Cytheroidea</taxon>
        <taxon>Cytherideidae</taxon>
        <taxon>Cyprideis</taxon>
    </lineage>
</organism>
<sequence length="149" mass="16894">MHFRSLNITSYPVQYNIVIHQSRTPEFECGYPGRPANGSLTSRAQAYYPLERARYHCHDGFVLFGVAERTCQANGSWTGQVPVCDFNLARGKITQQSKTLWNYHADLAADGKPETCSYTPREPEHRWWQVNLGRQYDIAAVAVTISPGE</sequence>
<dbReference type="SMART" id="SM00032">
    <property type="entry name" value="CCP"/>
    <property type="match status" value="1"/>
</dbReference>
<gene>
    <name evidence="7" type="ORF">CTOB1V02_LOCUS927</name>
</gene>
<dbReference type="InterPro" id="IPR035976">
    <property type="entry name" value="Sushi/SCR/CCP_sf"/>
</dbReference>
<keyword evidence="2" id="KW-0732">Signal</keyword>
<feature type="disulfide bond" evidence="6">
    <location>
        <begin position="57"/>
        <end position="84"/>
    </location>
</feature>
<keyword evidence="3" id="KW-0677">Repeat</keyword>
<evidence type="ECO:0000256" key="2">
    <source>
        <dbReference type="ARBA" id="ARBA00022729"/>
    </source>
</evidence>
<reference evidence="7" key="1">
    <citation type="submission" date="2020-11" db="EMBL/GenBank/DDBJ databases">
        <authorList>
            <person name="Tran Van P."/>
        </authorList>
    </citation>
    <scope>NUCLEOTIDE SEQUENCE</scope>
</reference>
<dbReference type="InterPro" id="IPR000436">
    <property type="entry name" value="Sushi_SCR_CCP_dom"/>
</dbReference>
<evidence type="ECO:0000256" key="5">
    <source>
        <dbReference type="ARBA" id="ARBA00023180"/>
    </source>
</evidence>
<dbReference type="SUPFAM" id="SSF49785">
    <property type="entry name" value="Galactose-binding domain-like"/>
    <property type="match status" value="1"/>
</dbReference>
<protein>
    <submittedName>
        <fullName evidence="7">Uncharacterized protein</fullName>
    </submittedName>
</protein>
<dbReference type="Gene3D" id="2.60.120.260">
    <property type="entry name" value="Galactose-binding domain-like"/>
    <property type="match status" value="1"/>
</dbReference>
<dbReference type="SUPFAM" id="SSF57535">
    <property type="entry name" value="Complement control module/SCR domain"/>
    <property type="match status" value="1"/>
</dbReference>
<dbReference type="InterPro" id="IPR008979">
    <property type="entry name" value="Galactose-bd-like_sf"/>
</dbReference>
<dbReference type="Pfam" id="PF00084">
    <property type="entry name" value="Sushi"/>
    <property type="match status" value="1"/>
</dbReference>
<proteinExistence type="predicted"/>
<dbReference type="AlphaFoldDB" id="A0A7R8ZKN9"/>
<dbReference type="OrthoDB" id="6127264at2759"/>
<dbReference type="CDD" id="cd00033">
    <property type="entry name" value="CCP"/>
    <property type="match status" value="1"/>
</dbReference>
<comment type="caution">
    <text evidence="6">Lacks conserved residue(s) required for the propagation of feature annotation.</text>
</comment>
<dbReference type="PANTHER" id="PTHR46393:SF7">
    <property type="entry name" value="COMPLEMENT C2"/>
    <property type="match status" value="1"/>
</dbReference>
<dbReference type="PANTHER" id="PTHR46393">
    <property type="entry name" value="SUSHI DOMAIN-CONTAINING PROTEIN"/>
    <property type="match status" value="1"/>
</dbReference>
<evidence type="ECO:0000313" key="7">
    <source>
        <dbReference type="EMBL" id="CAD7222931.1"/>
    </source>
</evidence>
<accession>A0A7R8ZKN9</accession>
<keyword evidence="5" id="KW-0325">Glycoprotein</keyword>
<keyword evidence="1 6" id="KW-0768">Sushi</keyword>
<evidence type="ECO:0000256" key="3">
    <source>
        <dbReference type="ARBA" id="ARBA00022737"/>
    </source>
</evidence>
<evidence type="ECO:0000256" key="1">
    <source>
        <dbReference type="ARBA" id="ARBA00022659"/>
    </source>
</evidence>
<evidence type="ECO:0000256" key="6">
    <source>
        <dbReference type="PROSITE-ProRule" id="PRU00302"/>
    </source>
</evidence>
<name>A0A7R8ZKN9_9CRUS</name>